<dbReference type="AlphaFoldDB" id="A0A239PFE1"/>
<dbReference type="EMBL" id="FZPH01000020">
    <property type="protein sequence ID" value="SNT65119.1"/>
    <property type="molecule type" value="Genomic_DNA"/>
</dbReference>
<name>A0A239PFE1_9ACTN</name>
<proteinExistence type="predicted"/>
<dbReference type="Proteomes" id="UP000198362">
    <property type="component" value="Unassembled WGS sequence"/>
</dbReference>
<accession>A0A239PFE1</accession>
<evidence type="ECO:0000313" key="2">
    <source>
        <dbReference type="Proteomes" id="UP000198362"/>
    </source>
</evidence>
<organism evidence="1 2">
    <name type="scientific">Asanoa hainanensis</name>
    <dbReference type="NCBI Taxonomy" id="560556"/>
    <lineage>
        <taxon>Bacteria</taxon>
        <taxon>Bacillati</taxon>
        <taxon>Actinomycetota</taxon>
        <taxon>Actinomycetes</taxon>
        <taxon>Micromonosporales</taxon>
        <taxon>Micromonosporaceae</taxon>
        <taxon>Asanoa</taxon>
    </lineage>
</organism>
<reference evidence="1 2" key="1">
    <citation type="submission" date="2017-06" db="EMBL/GenBank/DDBJ databases">
        <authorList>
            <person name="Kim H.J."/>
            <person name="Triplett B.A."/>
        </authorList>
    </citation>
    <scope>NUCLEOTIDE SEQUENCE [LARGE SCALE GENOMIC DNA]</scope>
    <source>
        <strain evidence="1 2">CGMCC 4.5593</strain>
    </source>
</reference>
<protein>
    <submittedName>
        <fullName evidence="1">Uncharacterized protein</fullName>
    </submittedName>
</protein>
<keyword evidence="2" id="KW-1185">Reference proteome</keyword>
<gene>
    <name evidence="1" type="ORF">SAMN05421812_12035</name>
</gene>
<sequence length="105" mass="11942">MGGQISWYNRTVSVAAEVDDWTPEQWVWTYAEFAAFAGDRKISQKGIWAREGTARETFPLGDTNLVGGVNRIRIILCRDSGPHIQPHQNGFFRECGPHGNHHHPW</sequence>
<dbReference type="OrthoDB" id="3634440at2"/>
<evidence type="ECO:0000313" key="1">
    <source>
        <dbReference type="EMBL" id="SNT65119.1"/>
    </source>
</evidence>
<dbReference type="RefSeq" id="WP_089254837.1">
    <property type="nucleotide sequence ID" value="NZ_FZPH01000020.1"/>
</dbReference>